<protein>
    <submittedName>
        <fullName evidence="1 2">Uncharacterized protein</fullName>
    </submittedName>
</protein>
<reference evidence="1" key="3">
    <citation type="submission" date="2010-09" db="EMBL/GenBank/DDBJ databases">
        <title>Annotation of Gaeumannomyces graminis var. tritici R3-111a-1.</title>
        <authorList>
            <consortium name="The Broad Institute Genome Sequencing Platform"/>
            <person name="Ma L.-J."/>
            <person name="Dead R."/>
            <person name="Young S.K."/>
            <person name="Zeng Q."/>
            <person name="Gargeya S."/>
            <person name="Fitzgerald M."/>
            <person name="Haas B."/>
            <person name="Abouelleil A."/>
            <person name="Alvarado L."/>
            <person name="Arachchi H.M."/>
            <person name="Berlin A."/>
            <person name="Brown A."/>
            <person name="Chapman S.B."/>
            <person name="Chen Z."/>
            <person name="Dunbar C."/>
            <person name="Freedman E."/>
            <person name="Gearin G."/>
            <person name="Gellesch M."/>
            <person name="Goldberg J."/>
            <person name="Griggs A."/>
            <person name="Gujja S."/>
            <person name="Heiman D."/>
            <person name="Howarth C."/>
            <person name="Larson L."/>
            <person name="Lui A."/>
            <person name="MacDonald P.J.P."/>
            <person name="Mehta T."/>
            <person name="Montmayeur A."/>
            <person name="Murphy C."/>
            <person name="Neiman D."/>
            <person name="Pearson M."/>
            <person name="Priest M."/>
            <person name="Roberts A."/>
            <person name="Saif S."/>
            <person name="Shea T."/>
            <person name="Shenoy N."/>
            <person name="Sisk P."/>
            <person name="Stolte C."/>
            <person name="Sykes S."/>
            <person name="Yandava C."/>
            <person name="Wortman J."/>
            <person name="Nusbaum C."/>
            <person name="Birren B."/>
        </authorList>
    </citation>
    <scope>NUCLEOTIDE SEQUENCE</scope>
    <source>
        <strain evidence="1">R3-111a-1</strain>
    </source>
</reference>
<reference evidence="1" key="2">
    <citation type="submission" date="2010-07" db="EMBL/GenBank/DDBJ databases">
        <authorList>
            <consortium name="The Broad Institute Genome Sequencing Platform"/>
            <consortium name="Broad Institute Genome Sequencing Center for Infectious Disease"/>
            <person name="Ma L.-J."/>
            <person name="Dead R."/>
            <person name="Young S."/>
            <person name="Zeng Q."/>
            <person name="Koehrsen M."/>
            <person name="Alvarado L."/>
            <person name="Berlin A."/>
            <person name="Chapman S.B."/>
            <person name="Chen Z."/>
            <person name="Freedman E."/>
            <person name="Gellesch M."/>
            <person name="Goldberg J."/>
            <person name="Griggs A."/>
            <person name="Gujja S."/>
            <person name="Heilman E.R."/>
            <person name="Heiman D."/>
            <person name="Hepburn T."/>
            <person name="Howarth C."/>
            <person name="Jen D."/>
            <person name="Larson L."/>
            <person name="Mehta T."/>
            <person name="Neiman D."/>
            <person name="Pearson M."/>
            <person name="Roberts A."/>
            <person name="Saif S."/>
            <person name="Shea T."/>
            <person name="Shenoy N."/>
            <person name="Sisk P."/>
            <person name="Stolte C."/>
            <person name="Sykes S."/>
            <person name="Walk T."/>
            <person name="White J."/>
            <person name="Yandava C."/>
            <person name="Haas B."/>
            <person name="Nusbaum C."/>
            <person name="Birren B."/>
        </authorList>
    </citation>
    <scope>NUCLEOTIDE SEQUENCE</scope>
    <source>
        <strain evidence="1">R3-111a-1</strain>
    </source>
</reference>
<dbReference type="EnsemblFungi" id="EJT76206">
    <property type="protein sequence ID" value="EJT76206"/>
    <property type="gene ID" value="GGTG_06128"/>
</dbReference>
<dbReference type="Proteomes" id="UP000006039">
    <property type="component" value="Unassembled WGS sequence"/>
</dbReference>
<name>J3NXX3_GAET3</name>
<dbReference type="RefSeq" id="XP_009222206.1">
    <property type="nucleotide sequence ID" value="XM_009223942.1"/>
</dbReference>
<reference evidence="3" key="1">
    <citation type="submission" date="2010-07" db="EMBL/GenBank/DDBJ databases">
        <title>The genome sequence of Gaeumannomyces graminis var. tritici strain R3-111a-1.</title>
        <authorList>
            <consortium name="The Broad Institute Genome Sequencing Platform"/>
            <person name="Ma L.-J."/>
            <person name="Dead R."/>
            <person name="Young S."/>
            <person name="Zeng Q."/>
            <person name="Koehrsen M."/>
            <person name="Alvarado L."/>
            <person name="Berlin A."/>
            <person name="Chapman S.B."/>
            <person name="Chen Z."/>
            <person name="Freedman E."/>
            <person name="Gellesch M."/>
            <person name="Goldberg J."/>
            <person name="Griggs A."/>
            <person name="Gujja S."/>
            <person name="Heilman E.R."/>
            <person name="Heiman D."/>
            <person name="Hepburn T."/>
            <person name="Howarth C."/>
            <person name="Jen D."/>
            <person name="Larson L."/>
            <person name="Mehta T."/>
            <person name="Neiman D."/>
            <person name="Pearson M."/>
            <person name="Roberts A."/>
            <person name="Saif S."/>
            <person name="Shea T."/>
            <person name="Shenoy N."/>
            <person name="Sisk P."/>
            <person name="Stolte C."/>
            <person name="Sykes S."/>
            <person name="Walk T."/>
            <person name="White J."/>
            <person name="Yandava C."/>
            <person name="Haas B."/>
            <person name="Nusbaum C."/>
            <person name="Birren B."/>
        </authorList>
    </citation>
    <scope>NUCLEOTIDE SEQUENCE [LARGE SCALE GENOMIC DNA]</scope>
    <source>
        <strain evidence="3">R3-111a-1</strain>
    </source>
</reference>
<accession>J3NXX3</accession>
<organism evidence="1">
    <name type="scientific">Gaeumannomyces tritici (strain R3-111a-1)</name>
    <name type="common">Wheat and barley take-all root rot fungus</name>
    <name type="synonym">Gaeumannomyces graminis var. tritici</name>
    <dbReference type="NCBI Taxonomy" id="644352"/>
    <lineage>
        <taxon>Eukaryota</taxon>
        <taxon>Fungi</taxon>
        <taxon>Dikarya</taxon>
        <taxon>Ascomycota</taxon>
        <taxon>Pezizomycotina</taxon>
        <taxon>Sordariomycetes</taxon>
        <taxon>Sordariomycetidae</taxon>
        <taxon>Magnaporthales</taxon>
        <taxon>Magnaporthaceae</taxon>
        <taxon>Gaeumannomyces</taxon>
    </lineage>
</organism>
<keyword evidence="3" id="KW-1185">Reference proteome</keyword>
<proteinExistence type="predicted"/>
<gene>
    <name evidence="2" type="primary">20346586</name>
    <name evidence="1" type="ORF">GGTG_06128</name>
</gene>
<dbReference type="GeneID" id="20346586"/>
<dbReference type="AlphaFoldDB" id="J3NXX3"/>
<evidence type="ECO:0000313" key="1">
    <source>
        <dbReference type="EMBL" id="EJT76206.1"/>
    </source>
</evidence>
<dbReference type="VEuPathDB" id="FungiDB:GGTG_06128"/>
<evidence type="ECO:0000313" key="3">
    <source>
        <dbReference type="Proteomes" id="UP000006039"/>
    </source>
</evidence>
<evidence type="ECO:0000313" key="2">
    <source>
        <dbReference type="EnsemblFungi" id="EJT76206"/>
    </source>
</evidence>
<reference evidence="2" key="5">
    <citation type="submission" date="2018-04" db="UniProtKB">
        <authorList>
            <consortium name="EnsemblFungi"/>
        </authorList>
    </citation>
    <scope>IDENTIFICATION</scope>
    <source>
        <strain evidence="2">R3-111a-1</strain>
    </source>
</reference>
<sequence>MAFLGRKDGCKGWHAGWSGDPGLAGRGGCADRGWGLRRGAVCAWWGVDGTRSPTQRPWMRVQGFCAHGPPNALLRPSRWPPVSVKVGVSHCSAEAAVGSSSRAKLL</sequence>
<dbReference type="HOGENOM" id="CLU_2223461_0_0_1"/>
<reference evidence="2" key="4">
    <citation type="journal article" date="2015" name="G3 (Bethesda)">
        <title>Genome sequences of three phytopathogenic species of the Magnaporthaceae family of fungi.</title>
        <authorList>
            <person name="Okagaki L.H."/>
            <person name="Nunes C.C."/>
            <person name="Sailsbery J."/>
            <person name="Clay B."/>
            <person name="Brown D."/>
            <person name="John T."/>
            <person name="Oh Y."/>
            <person name="Young N."/>
            <person name="Fitzgerald M."/>
            <person name="Haas B.J."/>
            <person name="Zeng Q."/>
            <person name="Young S."/>
            <person name="Adiconis X."/>
            <person name="Fan L."/>
            <person name="Levin J.Z."/>
            <person name="Mitchell T.K."/>
            <person name="Okubara P.A."/>
            <person name="Farman M.L."/>
            <person name="Kohn L.M."/>
            <person name="Birren B."/>
            <person name="Ma L.-J."/>
            <person name="Dean R.A."/>
        </authorList>
    </citation>
    <scope>NUCLEOTIDE SEQUENCE</scope>
    <source>
        <strain evidence="2">R3-111a-1</strain>
    </source>
</reference>
<dbReference type="EMBL" id="GL385397">
    <property type="protein sequence ID" value="EJT76206.1"/>
    <property type="molecule type" value="Genomic_DNA"/>
</dbReference>